<dbReference type="EMBL" id="CP114058">
    <property type="protein sequence ID" value="WAT00200.1"/>
    <property type="molecule type" value="Genomic_DNA"/>
</dbReference>
<dbReference type="RefSeq" id="WP_045048452.1">
    <property type="nucleotide sequence ID" value="NZ_CP114058.1"/>
</dbReference>
<feature type="signal peptide" evidence="2">
    <location>
        <begin position="1"/>
        <end position="27"/>
    </location>
</feature>
<keyword evidence="1 2" id="KW-0732">Signal</keyword>
<gene>
    <name evidence="3" type="ORF">O1V66_14600</name>
</gene>
<dbReference type="Proteomes" id="UP001164712">
    <property type="component" value="Chromosome"/>
</dbReference>
<name>A0ABY7HLF2_9GAMM</name>
<feature type="chain" id="PRO_5045307608" evidence="2">
    <location>
        <begin position="28"/>
        <end position="386"/>
    </location>
</feature>
<evidence type="ECO:0000256" key="2">
    <source>
        <dbReference type="SAM" id="SignalP"/>
    </source>
</evidence>
<dbReference type="InterPro" id="IPR023614">
    <property type="entry name" value="Porin_dom_sf"/>
</dbReference>
<keyword evidence="4" id="KW-1185">Reference proteome</keyword>
<reference evidence="3" key="1">
    <citation type="submission" date="2022-12" db="EMBL/GenBank/DDBJ databases">
        <title>Complete genome sequence of an Australian strain of Rouxiella badensis DAR84756 and resolution of the R. badensis DSM100043 and R. chamberiensis DSM28324 genomes.</title>
        <authorList>
            <person name="Paul S."/>
            <person name="Anderson P.J."/>
            <person name="Maynard G."/>
            <person name="Dyall-Smith M."/>
            <person name="Kudinha T."/>
        </authorList>
    </citation>
    <scope>NUCLEOTIDE SEQUENCE</scope>
    <source>
        <strain evidence="3">DSM 28324</strain>
    </source>
</reference>
<organism evidence="3 4">
    <name type="scientific">Rouxiella chamberiensis</name>
    <dbReference type="NCBI Taxonomy" id="1513468"/>
    <lineage>
        <taxon>Bacteria</taxon>
        <taxon>Pseudomonadati</taxon>
        <taxon>Pseudomonadota</taxon>
        <taxon>Gammaproteobacteria</taxon>
        <taxon>Enterobacterales</taxon>
        <taxon>Yersiniaceae</taxon>
        <taxon>Rouxiella</taxon>
    </lineage>
</organism>
<dbReference type="PANTHER" id="PTHR34501">
    <property type="entry name" value="PROTEIN YDDL-RELATED"/>
    <property type="match status" value="1"/>
</dbReference>
<dbReference type="Gene3D" id="2.40.160.10">
    <property type="entry name" value="Porin"/>
    <property type="match status" value="1"/>
</dbReference>
<accession>A0ABY7HLF2</accession>
<evidence type="ECO:0000313" key="3">
    <source>
        <dbReference type="EMBL" id="WAT00200.1"/>
    </source>
</evidence>
<proteinExistence type="predicted"/>
<dbReference type="SUPFAM" id="SSF56935">
    <property type="entry name" value="Porins"/>
    <property type="match status" value="1"/>
</dbReference>
<evidence type="ECO:0000256" key="1">
    <source>
        <dbReference type="ARBA" id="ARBA00022729"/>
    </source>
</evidence>
<dbReference type="PANTHER" id="PTHR34501:SF2">
    <property type="entry name" value="OUTER MEMBRANE PORIN F-RELATED"/>
    <property type="match status" value="1"/>
</dbReference>
<evidence type="ECO:0000313" key="4">
    <source>
        <dbReference type="Proteomes" id="UP001164712"/>
    </source>
</evidence>
<dbReference type="InterPro" id="IPR050298">
    <property type="entry name" value="Gram-neg_bact_OMP"/>
</dbReference>
<sequence length="386" mass="43479">MNFKMHRVSQTVVAALVLGSASFAAQAEITLLKQDPQPNYPLSRLDFKIGGSIRPQVSNTMGDSDRGSYKNNGYDAGTRFRFTADYFLFDDIHWVGYYELGVNIPQVLDWDHHHANGANNTTRRQLYTGFKSNTYGMLTFGQQNSIYYDVVGIKTDNWNNDMVAQAPGNGINGDYDGSYRSRKMLKYKYAAGPVDLYAAYLFSDDDYYVGSTGNNLAYKRKGGGSVGANWHITQDLSWGTAYNYTSAEVKNRAKGDSRDYDQHILGTALTWAPGPWNFSAGGGWYHNFLSNKVTNEQNYFAGDAYGIEYFASYSIPVDTFAVKSVKPYVMGDYLKYTTGRDYSRTDNGLGIQFKLAYNFSINYEHMFIHSSDNLGDINSVRLTYDF</sequence>
<protein>
    <submittedName>
        <fullName evidence="3">Porin</fullName>
    </submittedName>
</protein>